<dbReference type="PANTHER" id="PTHR43738:SF2">
    <property type="entry name" value="ABC TRANSPORTER PERMEASE"/>
    <property type="match status" value="1"/>
</dbReference>
<keyword evidence="5 6" id="KW-0472">Membrane</keyword>
<keyword evidence="4 6" id="KW-1133">Transmembrane helix</keyword>
<keyword evidence="9" id="KW-1185">Reference proteome</keyword>
<feature type="transmembrane region" description="Helical" evidence="6">
    <location>
        <begin position="21"/>
        <end position="42"/>
    </location>
</feature>
<proteinExistence type="predicted"/>
<organism evidence="8 9">
    <name type="scientific">Nonomuraea marmarensis</name>
    <dbReference type="NCBI Taxonomy" id="3351344"/>
    <lineage>
        <taxon>Bacteria</taxon>
        <taxon>Bacillati</taxon>
        <taxon>Actinomycetota</taxon>
        <taxon>Actinomycetes</taxon>
        <taxon>Streptosporangiales</taxon>
        <taxon>Streptosporangiaceae</taxon>
        <taxon>Nonomuraea</taxon>
    </lineage>
</organism>
<evidence type="ECO:0000256" key="1">
    <source>
        <dbReference type="ARBA" id="ARBA00004651"/>
    </source>
</evidence>
<feature type="transmembrane region" description="Helical" evidence="6">
    <location>
        <begin position="142"/>
        <end position="167"/>
    </location>
</feature>
<accession>A0ABW7APM6</accession>
<feature type="transmembrane region" description="Helical" evidence="6">
    <location>
        <begin position="54"/>
        <end position="73"/>
    </location>
</feature>
<dbReference type="Pfam" id="PF02687">
    <property type="entry name" value="FtsX"/>
    <property type="match status" value="1"/>
</dbReference>
<keyword evidence="3 6" id="KW-0812">Transmembrane</keyword>
<dbReference type="InterPro" id="IPR003838">
    <property type="entry name" value="ABC3_permease_C"/>
</dbReference>
<evidence type="ECO:0000313" key="9">
    <source>
        <dbReference type="Proteomes" id="UP001603978"/>
    </source>
</evidence>
<feature type="domain" description="ABC3 transporter permease C-terminal" evidence="7">
    <location>
        <begin position="57"/>
        <end position="174"/>
    </location>
</feature>
<dbReference type="EMBL" id="JBICRM010000026">
    <property type="protein sequence ID" value="MFG1708210.1"/>
    <property type="molecule type" value="Genomic_DNA"/>
</dbReference>
<dbReference type="PANTHER" id="PTHR43738">
    <property type="entry name" value="ABC TRANSPORTER, MEMBRANE PROTEIN"/>
    <property type="match status" value="1"/>
</dbReference>
<evidence type="ECO:0000313" key="8">
    <source>
        <dbReference type="EMBL" id="MFG1708210.1"/>
    </source>
</evidence>
<comment type="caution">
    <text evidence="8">The sequence shown here is derived from an EMBL/GenBank/DDBJ whole genome shotgun (WGS) entry which is preliminary data.</text>
</comment>
<reference evidence="8 9" key="1">
    <citation type="submission" date="2024-10" db="EMBL/GenBank/DDBJ databases">
        <authorList>
            <person name="Topkara A.R."/>
            <person name="Saygin H."/>
        </authorList>
    </citation>
    <scope>NUCLEOTIDE SEQUENCE [LARGE SCALE GENOMIC DNA]</scope>
    <source>
        <strain evidence="8 9">M3C6</strain>
    </source>
</reference>
<evidence type="ECO:0000256" key="3">
    <source>
        <dbReference type="ARBA" id="ARBA00022692"/>
    </source>
</evidence>
<evidence type="ECO:0000256" key="5">
    <source>
        <dbReference type="ARBA" id="ARBA00023136"/>
    </source>
</evidence>
<feature type="transmembrane region" description="Helical" evidence="6">
    <location>
        <begin position="109"/>
        <end position="130"/>
    </location>
</feature>
<dbReference type="Proteomes" id="UP001603978">
    <property type="component" value="Unassembled WGS sequence"/>
</dbReference>
<evidence type="ECO:0000256" key="6">
    <source>
        <dbReference type="SAM" id="Phobius"/>
    </source>
</evidence>
<dbReference type="InterPro" id="IPR051125">
    <property type="entry name" value="ABC-4/HrtB_transporter"/>
</dbReference>
<dbReference type="RefSeq" id="WP_393172447.1">
    <property type="nucleotide sequence ID" value="NZ_JBICRM010000026.1"/>
</dbReference>
<protein>
    <submittedName>
        <fullName evidence="8">FtsX-like permease family protein</fullName>
    </submittedName>
</protein>
<evidence type="ECO:0000256" key="2">
    <source>
        <dbReference type="ARBA" id="ARBA00022475"/>
    </source>
</evidence>
<evidence type="ECO:0000259" key="7">
    <source>
        <dbReference type="Pfam" id="PF02687"/>
    </source>
</evidence>
<keyword evidence="2" id="KW-1003">Cell membrane</keyword>
<comment type="subcellular location">
    <subcellularLocation>
        <location evidence="1">Cell membrane</location>
        <topology evidence="1">Multi-pass membrane protein</topology>
    </subcellularLocation>
</comment>
<sequence>MRRGLAYGWLAVRRRSRVLALPAATVATGAFLLVLVVGLLPGLRTQEFGDMSRASVVIAVLVLLVGAVEVAIAATRSVVQRTREIGVLSAFGVPYRTIVWGLLAEPVATAAAGAAAGALLGLAATAGMALGGLADVPFLPGIALLGALAAVSAATLAAAAASAVPAWRAARRPPLASLTD</sequence>
<gene>
    <name evidence="8" type="ORF">ACFLIM_33880</name>
</gene>
<name>A0ABW7APM6_9ACTN</name>
<evidence type="ECO:0000256" key="4">
    <source>
        <dbReference type="ARBA" id="ARBA00022989"/>
    </source>
</evidence>